<feature type="transmembrane region" description="Helical" evidence="2">
    <location>
        <begin position="12"/>
        <end position="29"/>
    </location>
</feature>
<keyword evidence="1" id="KW-0677">Repeat</keyword>
<proteinExistence type="predicted"/>
<dbReference type="PATRIC" id="fig|33036.3.peg.1684"/>
<organism evidence="3 4">
    <name type="scientific">Anaerococcus tetradius</name>
    <dbReference type="NCBI Taxonomy" id="33036"/>
    <lineage>
        <taxon>Bacteria</taxon>
        <taxon>Bacillati</taxon>
        <taxon>Bacillota</taxon>
        <taxon>Tissierellia</taxon>
        <taxon>Tissierellales</taxon>
        <taxon>Peptoniphilaceae</taxon>
        <taxon>Anaerococcus</taxon>
    </lineage>
</organism>
<keyword evidence="2" id="KW-1133">Transmembrane helix</keyword>
<name>A0A133KAZ4_9FIRM</name>
<protein>
    <recommendedName>
        <fullName evidence="5">MORN repeat protein</fullName>
    </recommendedName>
</protein>
<keyword evidence="2" id="KW-0812">Transmembrane</keyword>
<dbReference type="InterPro" id="IPR003409">
    <property type="entry name" value="MORN"/>
</dbReference>
<evidence type="ECO:0000313" key="3">
    <source>
        <dbReference type="EMBL" id="KWZ76748.1"/>
    </source>
</evidence>
<evidence type="ECO:0000313" key="4">
    <source>
        <dbReference type="Proteomes" id="UP000070383"/>
    </source>
</evidence>
<comment type="caution">
    <text evidence="3">The sequence shown here is derived from an EMBL/GenBank/DDBJ whole genome shotgun (WGS) entry which is preliminary data.</text>
</comment>
<dbReference type="RefSeq" id="WP_060929827.1">
    <property type="nucleotide sequence ID" value="NZ_KQ955289.1"/>
</dbReference>
<keyword evidence="2" id="KW-0472">Membrane</keyword>
<reference evidence="4" key="1">
    <citation type="submission" date="2016-01" db="EMBL/GenBank/DDBJ databases">
        <authorList>
            <person name="Mitreva M."/>
            <person name="Pepin K.H."/>
            <person name="Mihindukulasuriya K.A."/>
            <person name="Fulton R."/>
            <person name="Fronick C."/>
            <person name="O'Laughlin M."/>
            <person name="Miner T."/>
            <person name="Herter B."/>
            <person name="Rosa B.A."/>
            <person name="Cordes M."/>
            <person name="Tomlinson C."/>
            <person name="Wollam A."/>
            <person name="Palsikar V.B."/>
            <person name="Mardis E.R."/>
            <person name="Wilson R.K."/>
        </authorList>
    </citation>
    <scope>NUCLEOTIDE SEQUENCE [LARGE SCALE GENOMIC DNA]</scope>
    <source>
        <strain evidence="4">MJR8151</strain>
    </source>
</reference>
<dbReference type="STRING" id="33036.HMPREF3200_01701"/>
<evidence type="ECO:0008006" key="5">
    <source>
        <dbReference type="Google" id="ProtNLM"/>
    </source>
</evidence>
<accession>A0A133KAZ4</accession>
<keyword evidence="4" id="KW-1185">Reference proteome</keyword>
<dbReference type="EMBL" id="LRPM01000071">
    <property type="protein sequence ID" value="KWZ76748.1"/>
    <property type="molecule type" value="Genomic_DNA"/>
</dbReference>
<dbReference type="OrthoDB" id="1693056at2"/>
<dbReference type="SUPFAM" id="SSF82185">
    <property type="entry name" value="Histone H3 K4-specific methyltransferase SET7/9 N-terminal domain"/>
    <property type="match status" value="1"/>
</dbReference>
<evidence type="ECO:0000256" key="1">
    <source>
        <dbReference type="ARBA" id="ARBA00022737"/>
    </source>
</evidence>
<dbReference type="Pfam" id="PF02493">
    <property type="entry name" value="MORN"/>
    <property type="match status" value="2"/>
</dbReference>
<sequence>MIMDYKKFLSYFSKLCLGIFIIGGLYTILKPKTKNVTNYKLADGLLYTGKLYRGKFQGKGVLKTKEGLYKGDFKKGRLVGEGVYIGDSYYYIKDKKEVKIKYNDGRVYKKVNGKWEEEKNAN</sequence>
<evidence type="ECO:0000256" key="2">
    <source>
        <dbReference type="SAM" id="Phobius"/>
    </source>
</evidence>
<gene>
    <name evidence="3" type="ORF">HMPREF3200_01701</name>
</gene>
<dbReference type="AlphaFoldDB" id="A0A133KAZ4"/>
<dbReference type="Proteomes" id="UP000070383">
    <property type="component" value="Unassembled WGS sequence"/>
</dbReference>